<keyword evidence="1" id="KW-1133">Transmembrane helix</keyword>
<sequence length="330" mass="37122">MKWWLPVVIVVACSLLVLMLIVFLCWRRRKGEGKKEASREELTEEEYVEKMEEGDETIGRGVIETTVRAMKDKTLTAARPETDGKTVKGLESGKVGSSGWSGRGVMDVIEVIDCVRFESHFVHRENSLYNRLHVENQPLSNKRVQEQRLVSALVRLKETKGSASVFSNLSSHWLKMNKDGEMCLLVEGQKGVSKGEMGVEIEGCGKERVDFEREKMDGQRWSAPEQFLEEGEEEKSVKPVQVSVFRLGLVLWEIETGQIPFGETDAVNTCRQLKAGIVPPMDGVQNASMRDLITRCLSVEGDDRPTLESVSSTLNGIEEDVTPWKDTLLF</sequence>
<accession>A0ABQ9XHR4</accession>
<dbReference type="InterPro" id="IPR001245">
    <property type="entry name" value="Ser-Thr/Tyr_kinase_cat_dom"/>
</dbReference>
<dbReference type="Pfam" id="PF07714">
    <property type="entry name" value="PK_Tyr_Ser-Thr"/>
    <property type="match status" value="1"/>
</dbReference>
<feature type="domain" description="Serine-threonine/tyrosine-protein kinase catalytic" evidence="2">
    <location>
        <begin position="199"/>
        <end position="314"/>
    </location>
</feature>
<gene>
    <name evidence="3" type="ORF">BLNAU_14184</name>
</gene>
<dbReference type="EMBL" id="JARBJD010000128">
    <property type="protein sequence ID" value="KAK2950882.1"/>
    <property type="molecule type" value="Genomic_DNA"/>
</dbReference>
<feature type="transmembrane region" description="Helical" evidence="1">
    <location>
        <begin position="6"/>
        <end position="26"/>
    </location>
</feature>
<dbReference type="InterPro" id="IPR011009">
    <property type="entry name" value="Kinase-like_dom_sf"/>
</dbReference>
<evidence type="ECO:0000259" key="2">
    <source>
        <dbReference type="Pfam" id="PF07714"/>
    </source>
</evidence>
<dbReference type="SUPFAM" id="SSF56112">
    <property type="entry name" value="Protein kinase-like (PK-like)"/>
    <property type="match status" value="1"/>
</dbReference>
<evidence type="ECO:0000256" key="1">
    <source>
        <dbReference type="SAM" id="Phobius"/>
    </source>
</evidence>
<keyword evidence="4" id="KW-1185">Reference proteome</keyword>
<proteinExistence type="predicted"/>
<dbReference type="Gene3D" id="1.10.510.10">
    <property type="entry name" value="Transferase(Phosphotransferase) domain 1"/>
    <property type="match status" value="1"/>
</dbReference>
<keyword evidence="1" id="KW-0472">Membrane</keyword>
<protein>
    <recommendedName>
        <fullName evidence="2">Serine-threonine/tyrosine-protein kinase catalytic domain-containing protein</fullName>
    </recommendedName>
</protein>
<keyword evidence="1" id="KW-0812">Transmembrane</keyword>
<evidence type="ECO:0000313" key="4">
    <source>
        <dbReference type="Proteomes" id="UP001281761"/>
    </source>
</evidence>
<organism evidence="3 4">
    <name type="scientific">Blattamonas nauphoetae</name>
    <dbReference type="NCBI Taxonomy" id="2049346"/>
    <lineage>
        <taxon>Eukaryota</taxon>
        <taxon>Metamonada</taxon>
        <taxon>Preaxostyla</taxon>
        <taxon>Oxymonadida</taxon>
        <taxon>Blattamonas</taxon>
    </lineage>
</organism>
<evidence type="ECO:0000313" key="3">
    <source>
        <dbReference type="EMBL" id="KAK2950882.1"/>
    </source>
</evidence>
<comment type="caution">
    <text evidence="3">The sequence shown here is derived from an EMBL/GenBank/DDBJ whole genome shotgun (WGS) entry which is preliminary data.</text>
</comment>
<reference evidence="3 4" key="1">
    <citation type="journal article" date="2022" name="bioRxiv">
        <title>Genomics of Preaxostyla Flagellates Illuminates Evolutionary Transitions and the Path Towards Mitochondrial Loss.</title>
        <authorList>
            <person name="Novak L.V.F."/>
            <person name="Treitli S.C."/>
            <person name="Pyrih J."/>
            <person name="Halakuc P."/>
            <person name="Pipaliya S.V."/>
            <person name="Vacek V."/>
            <person name="Brzon O."/>
            <person name="Soukal P."/>
            <person name="Eme L."/>
            <person name="Dacks J.B."/>
            <person name="Karnkowska A."/>
            <person name="Elias M."/>
            <person name="Hampl V."/>
        </authorList>
    </citation>
    <scope>NUCLEOTIDE SEQUENCE [LARGE SCALE GENOMIC DNA]</scope>
    <source>
        <strain evidence="3">NAU3</strain>
        <tissue evidence="3">Gut</tissue>
    </source>
</reference>
<dbReference type="Proteomes" id="UP001281761">
    <property type="component" value="Unassembled WGS sequence"/>
</dbReference>
<name>A0ABQ9XHR4_9EUKA</name>